<keyword evidence="2" id="KW-0732">Signal</keyword>
<evidence type="ECO:0000313" key="3">
    <source>
        <dbReference type="EMBL" id="KAH7374954.1"/>
    </source>
</evidence>
<accession>A0A8K0TRG0</accession>
<organism evidence="3 4">
    <name type="scientific">Plectosphaerella cucumerina</name>
    <dbReference type="NCBI Taxonomy" id="40658"/>
    <lineage>
        <taxon>Eukaryota</taxon>
        <taxon>Fungi</taxon>
        <taxon>Dikarya</taxon>
        <taxon>Ascomycota</taxon>
        <taxon>Pezizomycotina</taxon>
        <taxon>Sordariomycetes</taxon>
        <taxon>Hypocreomycetidae</taxon>
        <taxon>Glomerellales</taxon>
        <taxon>Plectosphaerellaceae</taxon>
        <taxon>Plectosphaerella</taxon>
    </lineage>
</organism>
<proteinExistence type="predicted"/>
<feature type="region of interest" description="Disordered" evidence="1">
    <location>
        <begin position="101"/>
        <end position="123"/>
    </location>
</feature>
<sequence length="134" mass="14552">MMRGIHGGGCAWAMFWTGWVGRAPPATEAGDVKTPGHKTGKLQPPLRSFLHFHHQHDQTWKGKECSRWGRQAGLDQAVDRSCLPAPVSRLFWVLARAQGPPSPSNSLLAHGTGPGDAGSHRRHQVGYGMSLVLT</sequence>
<feature type="chain" id="PRO_5035434434" description="Secreted protein" evidence="2">
    <location>
        <begin position="30"/>
        <end position="134"/>
    </location>
</feature>
<gene>
    <name evidence="3" type="ORF">B0T11DRAFT_269438</name>
</gene>
<comment type="caution">
    <text evidence="3">The sequence shown here is derived from an EMBL/GenBank/DDBJ whole genome shotgun (WGS) entry which is preliminary data.</text>
</comment>
<dbReference type="Proteomes" id="UP000813385">
    <property type="component" value="Unassembled WGS sequence"/>
</dbReference>
<evidence type="ECO:0000256" key="1">
    <source>
        <dbReference type="SAM" id="MobiDB-lite"/>
    </source>
</evidence>
<dbReference type="EMBL" id="JAGPXD010000001">
    <property type="protein sequence ID" value="KAH7374954.1"/>
    <property type="molecule type" value="Genomic_DNA"/>
</dbReference>
<name>A0A8K0TRG0_9PEZI</name>
<feature type="signal peptide" evidence="2">
    <location>
        <begin position="1"/>
        <end position="29"/>
    </location>
</feature>
<protein>
    <recommendedName>
        <fullName evidence="5">Secreted protein</fullName>
    </recommendedName>
</protein>
<evidence type="ECO:0008006" key="5">
    <source>
        <dbReference type="Google" id="ProtNLM"/>
    </source>
</evidence>
<reference evidence="3" key="1">
    <citation type="journal article" date="2021" name="Nat. Commun.">
        <title>Genetic determinants of endophytism in the Arabidopsis root mycobiome.</title>
        <authorList>
            <person name="Mesny F."/>
            <person name="Miyauchi S."/>
            <person name="Thiergart T."/>
            <person name="Pickel B."/>
            <person name="Atanasova L."/>
            <person name="Karlsson M."/>
            <person name="Huettel B."/>
            <person name="Barry K.W."/>
            <person name="Haridas S."/>
            <person name="Chen C."/>
            <person name="Bauer D."/>
            <person name="Andreopoulos W."/>
            <person name="Pangilinan J."/>
            <person name="LaButti K."/>
            <person name="Riley R."/>
            <person name="Lipzen A."/>
            <person name="Clum A."/>
            <person name="Drula E."/>
            <person name="Henrissat B."/>
            <person name="Kohler A."/>
            <person name="Grigoriev I.V."/>
            <person name="Martin F.M."/>
            <person name="Hacquard S."/>
        </authorList>
    </citation>
    <scope>NUCLEOTIDE SEQUENCE</scope>
    <source>
        <strain evidence="3">MPI-CAGE-AT-0016</strain>
    </source>
</reference>
<evidence type="ECO:0000256" key="2">
    <source>
        <dbReference type="SAM" id="SignalP"/>
    </source>
</evidence>
<feature type="non-terminal residue" evidence="3">
    <location>
        <position position="134"/>
    </location>
</feature>
<keyword evidence="4" id="KW-1185">Reference proteome</keyword>
<evidence type="ECO:0000313" key="4">
    <source>
        <dbReference type="Proteomes" id="UP000813385"/>
    </source>
</evidence>
<dbReference type="AlphaFoldDB" id="A0A8K0TRG0"/>